<keyword evidence="2" id="KW-0581">Phagocytosis</keyword>
<dbReference type="PANTHER" id="PTHR12771">
    <property type="entry name" value="ENGULFMENT AND CELL MOTILITY"/>
    <property type="match status" value="1"/>
</dbReference>
<dbReference type="GO" id="GO:0007015">
    <property type="term" value="P:actin filament organization"/>
    <property type="evidence" value="ECO:0007669"/>
    <property type="project" value="TreeGrafter"/>
</dbReference>
<dbReference type="STRING" id="136037.A0A067QKS4"/>
<dbReference type="InterPro" id="IPR016024">
    <property type="entry name" value="ARM-type_fold"/>
</dbReference>
<evidence type="ECO:0000256" key="2">
    <source>
        <dbReference type="ARBA" id="ARBA00022907"/>
    </source>
</evidence>
<dbReference type="Pfam" id="PF16457">
    <property type="entry name" value="PH_12"/>
    <property type="match status" value="1"/>
</dbReference>
<sequence length="722" mass="82313">MQSEFHSSVKDIVSVAVEIANEKHLRKLNQNEQLSEIVQAMCTEFTVSKDPGIYALQLMEQDGGNKYVTEENRGEIKNGSILRLVLSPSEIVKQIIVRLGPKASDTDGKLWALSKLSTLSADPVFAKAFLARDGYKLITKMVLDVSESCANIMYCLRSFTWLMHHRLVPPIQDGFVKRLIDFVSSEKHLPVDLIECCLEILEKAVQQKEGAMMAGIGIPDLIQHLWNMDSPSIQVKTLAFINSLAQGPDSTKILGSMISKQMRDTIQNNILCSHVSPTMAHELYVYQTLILGLLQDSLTSTIDPLGTDAKYITELNSILASTNADMQNMKGSIVSLNKERDTMTLMDKDLPDVLSKPFVNEDFVCNHSVLICRLTLNCMLYFARRYCRTFMRMVLEEQALSRSFPFTCEHLIQSLCELLGVGKPLKHDGMYQPMVFTAPDDSSFMEELFCHAVLLLGTTRREMRARTPSDQEKVLCVLQRQLREALTLQPVTLEQLDENFRRFPYTVIAEKWQLEHEKKEEWQLTHLPPILQLKEQRSGAILELIEQQRINTLLRGAKFPKYTARGQRVKKKSWFVCLSTNQRAFHYGDCDDKDRLMLDCSSKILVCNIRMLVTGKKCPHVRDVRNRKSDQYTADLAFSVILDEEPHSLDFVAPDQRAFDYWTDGINCLLGNHMTSATKEAEFKMLLNLEVRLQLLDTEGVFLPSKPPLVPSDPPDYNFHYK</sequence>
<evidence type="ECO:0000259" key="6">
    <source>
        <dbReference type="Pfam" id="PF11841"/>
    </source>
</evidence>
<comment type="function">
    <text evidence="4">Involved in cytoskeletal rearrangements required for phagocytosis of apoptotic cells and cell motility. Acts in association with DOCK1 and CRK. Was initially proposed to be required in complex with DOCK1 to activate Rac Rho small GTPases. May enhance the guanine nucleotide exchange factor (GEF) activity of DOCK1.</text>
</comment>
<name>A0A067QKS4_ZOONE</name>
<evidence type="ECO:0000256" key="3">
    <source>
        <dbReference type="ARBA" id="ARBA00023036"/>
    </source>
</evidence>
<dbReference type="SUPFAM" id="SSF48371">
    <property type="entry name" value="ARM repeat"/>
    <property type="match status" value="1"/>
</dbReference>
<proteinExistence type="predicted"/>
<dbReference type="InParanoid" id="A0A067QKS4"/>
<dbReference type="Pfam" id="PF11841">
    <property type="entry name" value="ELMO_ARM"/>
    <property type="match status" value="1"/>
</dbReference>
<dbReference type="InterPro" id="IPR001849">
    <property type="entry name" value="PH_domain"/>
</dbReference>
<dbReference type="Proteomes" id="UP000027135">
    <property type="component" value="Unassembled WGS sequence"/>
</dbReference>
<reference evidence="8 9" key="1">
    <citation type="journal article" date="2014" name="Nat. Commun.">
        <title>Molecular traces of alternative social organization in a termite genome.</title>
        <authorList>
            <person name="Terrapon N."/>
            <person name="Li C."/>
            <person name="Robertson H.M."/>
            <person name="Ji L."/>
            <person name="Meng X."/>
            <person name="Booth W."/>
            <person name="Chen Z."/>
            <person name="Childers C.P."/>
            <person name="Glastad K.M."/>
            <person name="Gokhale K."/>
            <person name="Gowin J."/>
            <person name="Gronenberg W."/>
            <person name="Hermansen R.A."/>
            <person name="Hu H."/>
            <person name="Hunt B.G."/>
            <person name="Huylmans A.K."/>
            <person name="Khalil S.M."/>
            <person name="Mitchell R.D."/>
            <person name="Munoz-Torres M.C."/>
            <person name="Mustard J.A."/>
            <person name="Pan H."/>
            <person name="Reese J.T."/>
            <person name="Scharf M.E."/>
            <person name="Sun F."/>
            <person name="Vogel H."/>
            <person name="Xiao J."/>
            <person name="Yang W."/>
            <person name="Yang Z."/>
            <person name="Yang Z."/>
            <person name="Zhou J."/>
            <person name="Zhu J."/>
            <person name="Brent C.S."/>
            <person name="Elsik C.G."/>
            <person name="Goodisman M.A."/>
            <person name="Liberles D.A."/>
            <person name="Roe R.M."/>
            <person name="Vargo E.L."/>
            <person name="Vilcinskas A."/>
            <person name="Wang J."/>
            <person name="Bornberg-Bauer E."/>
            <person name="Korb J."/>
            <person name="Zhang G."/>
            <person name="Liebig J."/>
        </authorList>
    </citation>
    <scope>NUCLEOTIDE SEQUENCE [LARGE SCALE GENOMIC DNA]</scope>
    <source>
        <tissue evidence="8">Whole organism</tissue>
    </source>
</reference>
<dbReference type="GO" id="GO:0006909">
    <property type="term" value="P:phagocytosis"/>
    <property type="evidence" value="ECO:0007669"/>
    <property type="project" value="UniProtKB-KW"/>
</dbReference>
<feature type="domain" description="ELMO armadillo-like helical" evidence="6">
    <location>
        <begin position="125"/>
        <end position="270"/>
    </location>
</feature>
<dbReference type="InterPro" id="IPR011989">
    <property type="entry name" value="ARM-like"/>
</dbReference>
<evidence type="ECO:0000256" key="1">
    <source>
        <dbReference type="ARBA" id="ARBA00022703"/>
    </source>
</evidence>
<evidence type="ECO:0000259" key="5">
    <source>
        <dbReference type="Pfam" id="PF04727"/>
    </source>
</evidence>
<dbReference type="Pfam" id="PF04727">
    <property type="entry name" value="ELMO_CED12"/>
    <property type="match status" value="1"/>
</dbReference>
<evidence type="ECO:0000259" key="7">
    <source>
        <dbReference type="Pfam" id="PF16457"/>
    </source>
</evidence>
<evidence type="ECO:0000313" key="8">
    <source>
        <dbReference type="EMBL" id="KDR09519.1"/>
    </source>
</evidence>
<dbReference type="GO" id="GO:0005886">
    <property type="term" value="C:plasma membrane"/>
    <property type="evidence" value="ECO:0007669"/>
    <property type="project" value="TreeGrafter"/>
</dbReference>
<keyword evidence="1" id="KW-0053">Apoptosis</keyword>
<dbReference type="InterPro" id="IPR011993">
    <property type="entry name" value="PH-like_dom_sf"/>
</dbReference>
<dbReference type="AlphaFoldDB" id="A0A067QKS4"/>
<dbReference type="Gene3D" id="1.25.10.10">
    <property type="entry name" value="Leucine-rich Repeat Variant"/>
    <property type="match status" value="1"/>
</dbReference>
<dbReference type="InterPro" id="IPR024574">
    <property type="entry name" value="ELMO_ARM"/>
</dbReference>
<dbReference type="Gene3D" id="2.30.29.30">
    <property type="entry name" value="Pleckstrin-homology domain (PH domain)/Phosphotyrosine-binding domain (PTB)"/>
    <property type="match status" value="1"/>
</dbReference>
<dbReference type="InterPro" id="IPR050868">
    <property type="entry name" value="ELMO_domain-containing"/>
</dbReference>
<dbReference type="PANTHER" id="PTHR12771:SF56">
    <property type="entry name" value="CED-12"/>
    <property type="match status" value="1"/>
</dbReference>
<dbReference type="InterPro" id="IPR006816">
    <property type="entry name" value="ELMO_dom"/>
</dbReference>
<dbReference type="EMBL" id="KK853239">
    <property type="protein sequence ID" value="KDR09519.1"/>
    <property type="molecule type" value="Genomic_DNA"/>
</dbReference>
<gene>
    <name evidence="8" type="ORF">L798_00862</name>
</gene>
<keyword evidence="3" id="KW-0729">SH3-binding</keyword>
<dbReference type="GO" id="GO:0006915">
    <property type="term" value="P:apoptotic process"/>
    <property type="evidence" value="ECO:0007669"/>
    <property type="project" value="UniProtKB-KW"/>
</dbReference>
<organism evidence="8 9">
    <name type="scientific">Zootermopsis nevadensis</name>
    <name type="common">Dampwood termite</name>
    <dbReference type="NCBI Taxonomy" id="136037"/>
    <lineage>
        <taxon>Eukaryota</taxon>
        <taxon>Metazoa</taxon>
        <taxon>Ecdysozoa</taxon>
        <taxon>Arthropoda</taxon>
        <taxon>Hexapoda</taxon>
        <taxon>Insecta</taxon>
        <taxon>Pterygota</taxon>
        <taxon>Neoptera</taxon>
        <taxon>Polyneoptera</taxon>
        <taxon>Dictyoptera</taxon>
        <taxon>Blattodea</taxon>
        <taxon>Blattoidea</taxon>
        <taxon>Termitoidae</taxon>
        <taxon>Termopsidae</taxon>
        <taxon>Zootermopsis</taxon>
    </lineage>
</organism>
<evidence type="ECO:0000256" key="4">
    <source>
        <dbReference type="ARBA" id="ARBA00024863"/>
    </source>
</evidence>
<protein>
    <submittedName>
        <fullName evidence="8">Engulfment and cell motility protein 1</fullName>
    </submittedName>
</protein>
<evidence type="ECO:0000313" key="9">
    <source>
        <dbReference type="Proteomes" id="UP000027135"/>
    </source>
</evidence>
<feature type="domain" description="ELMO" evidence="5">
    <location>
        <begin position="374"/>
        <end position="475"/>
    </location>
</feature>
<dbReference type="eggNOG" id="KOG2999">
    <property type="taxonomic scope" value="Eukaryota"/>
</dbReference>
<dbReference type="GO" id="GO:0017124">
    <property type="term" value="F:SH3 domain binding"/>
    <property type="evidence" value="ECO:0007669"/>
    <property type="project" value="UniProtKB-KW"/>
</dbReference>
<feature type="domain" description="PH" evidence="7">
    <location>
        <begin position="545"/>
        <end position="671"/>
    </location>
</feature>
<keyword evidence="9" id="KW-1185">Reference proteome</keyword>
<accession>A0A067QKS4</accession>
<dbReference type="GO" id="GO:0048870">
    <property type="term" value="P:cell motility"/>
    <property type="evidence" value="ECO:0007669"/>
    <property type="project" value="TreeGrafter"/>
</dbReference>
<dbReference type="SUPFAM" id="SSF50729">
    <property type="entry name" value="PH domain-like"/>
    <property type="match status" value="1"/>
</dbReference>